<accession>A0ABR5A392</accession>
<evidence type="ECO:0000259" key="3">
    <source>
        <dbReference type="PROSITE" id="PS50943"/>
    </source>
</evidence>
<dbReference type="InterPro" id="IPR001387">
    <property type="entry name" value="Cro/C1-type_HTH"/>
</dbReference>
<reference evidence="4 5" key="1">
    <citation type="submission" date="2014-12" db="EMBL/GenBank/DDBJ databases">
        <title>Draft genome sequence of Paenibacillus kamchatkensis strain B-2647.</title>
        <authorList>
            <person name="Karlyshev A.V."/>
            <person name="Kudryashova E.B."/>
        </authorList>
    </citation>
    <scope>NUCLEOTIDE SEQUENCE [LARGE SCALE GENOMIC DNA]</scope>
    <source>
        <strain evidence="4 5">VKM B-2647</strain>
    </source>
</reference>
<dbReference type="Gene3D" id="1.10.260.40">
    <property type="entry name" value="lambda repressor-like DNA-binding domains"/>
    <property type="match status" value="1"/>
</dbReference>
<evidence type="ECO:0000313" key="5">
    <source>
        <dbReference type="Proteomes" id="UP000031967"/>
    </source>
</evidence>
<evidence type="ECO:0000256" key="1">
    <source>
        <dbReference type="ARBA" id="ARBA00023125"/>
    </source>
</evidence>
<dbReference type="SMART" id="SM00530">
    <property type="entry name" value="HTH_XRE"/>
    <property type="match status" value="1"/>
</dbReference>
<dbReference type="PANTHER" id="PTHR46558:SF11">
    <property type="entry name" value="HTH-TYPE TRANSCRIPTIONAL REGULATOR XRE"/>
    <property type="match status" value="1"/>
</dbReference>
<dbReference type="SUPFAM" id="SSF47413">
    <property type="entry name" value="lambda repressor-like DNA-binding domains"/>
    <property type="match status" value="1"/>
</dbReference>
<keyword evidence="5" id="KW-1185">Reference proteome</keyword>
<organism evidence="4 5">
    <name type="scientific">Gordoniibacillus kamchatkensis</name>
    <dbReference type="NCBI Taxonomy" id="1590651"/>
    <lineage>
        <taxon>Bacteria</taxon>
        <taxon>Bacillati</taxon>
        <taxon>Bacillota</taxon>
        <taxon>Bacilli</taxon>
        <taxon>Bacillales</taxon>
        <taxon>Paenibacillaceae</taxon>
        <taxon>Gordoniibacillus</taxon>
    </lineage>
</organism>
<feature type="domain" description="HTH cro/C1-type" evidence="3">
    <location>
        <begin position="15"/>
        <end position="70"/>
    </location>
</feature>
<dbReference type="PROSITE" id="PS50943">
    <property type="entry name" value="HTH_CROC1"/>
    <property type="match status" value="1"/>
</dbReference>
<dbReference type="InterPro" id="IPR010982">
    <property type="entry name" value="Lambda_DNA-bd_dom_sf"/>
</dbReference>
<comment type="caution">
    <text evidence="4">The sequence shown here is derived from an EMBL/GenBank/DDBJ whole genome shotgun (WGS) entry which is preliminary data.</text>
</comment>
<gene>
    <name evidence="4" type="ORF">SD70_32170</name>
</gene>
<dbReference type="PANTHER" id="PTHR46558">
    <property type="entry name" value="TRACRIPTIONAL REGULATORY PROTEIN-RELATED-RELATED"/>
    <property type="match status" value="1"/>
</dbReference>
<proteinExistence type="predicted"/>
<feature type="region of interest" description="Disordered" evidence="2">
    <location>
        <begin position="74"/>
        <end position="93"/>
    </location>
</feature>
<name>A0ABR5A392_9BACL</name>
<dbReference type="Proteomes" id="UP000031967">
    <property type="component" value="Unassembled WGS sequence"/>
</dbReference>
<keyword evidence="1" id="KW-0238">DNA-binding</keyword>
<dbReference type="EMBL" id="JXAK01000124">
    <property type="protein sequence ID" value="KIL35521.1"/>
    <property type="molecule type" value="Genomic_DNA"/>
</dbReference>
<evidence type="ECO:0000256" key="2">
    <source>
        <dbReference type="SAM" id="MobiDB-lite"/>
    </source>
</evidence>
<feature type="compositionally biased region" description="Basic and acidic residues" evidence="2">
    <location>
        <begin position="81"/>
        <end position="93"/>
    </location>
</feature>
<dbReference type="CDD" id="cd00093">
    <property type="entry name" value="HTH_XRE"/>
    <property type="match status" value="1"/>
</dbReference>
<evidence type="ECO:0000313" key="4">
    <source>
        <dbReference type="EMBL" id="KIL35521.1"/>
    </source>
</evidence>
<dbReference type="Pfam" id="PF01381">
    <property type="entry name" value="HTH_3"/>
    <property type="match status" value="1"/>
</dbReference>
<sequence length="139" mass="16011">MTAYGGDFVDIGHRIKELRERQGWSQDQLAELLGMNRANVSNYERGVITNIPSEIIVKLAALFGTSTDYLLGTSTTSDQQKQVERRSNTARNERDLRKFLQQSDVMFDGVPLSEDDRRRVQDVLTGLFWEAKQMNRRSR</sequence>
<protein>
    <recommendedName>
        <fullName evidence="3">HTH cro/C1-type domain-containing protein</fullName>
    </recommendedName>
</protein>